<accession>A0A1L9VUI3</accession>
<dbReference type="VEuPathDB" id="FungiDB:ASPGLDRAFT_1504913"/>
<dbReference type="EMBL" id="KV878890">
    <property type="protein sequence ID" value="OJJ87581.1"/>
    <property type="molecule type" value="Genomic_DNA"/>
</dbReference>
<name>A0A1L9VUI3_ASPGL</name>
<reference evidence="2" key="1">
    <citation type="journal article" date="2017" name="Genome Biol.">
        <title>Comparative genomics reveals high biological diversity and specific adaptations in the industrially and medically important fungal genus Aspergillus.</title>
        <authorList>
            <person name="de Vries R.P."/>
            <person name="Riley R."/>
            <person name="Wiebenga A."/>
            <person name="Aguilar-Osorio G."/>
            <person name="Amillis S."/>
            <person name="Uchima C.A."/>
            <person name="Anderluh G."/>
            <person name="Asadollahi M."/>
            <person name="Askin M."/>
            <person name="Barry K."/>
            <person name="Battaglia E."/>
            <person name="Bayram O."/>
            <person name="Benocci T."/>
            <person name="Braus-Stromeyer S.A."/>
            <person name="Caldana C."/>
            <person name="Canovas D."/>
            <person name="Cerqueira G.C."/>
            <person name="Chen F."/>
            <person name="Chen W."/>
            <person name="Choi C."/>
            <person name="Clum A."/>
            <person name="Dos Santos R.A."/>
            <person name="Damasio A.R."/>
            <person name="Diallinas G."/>
            <person name="Emri T."/>
            <person name="Fekete E."/>
            <person name="Flipphi M."/>
            <person name="Freyberg S."/>
            <person name="Gallo A."/>
            <person name="Gournas C."/>
            <person name="Habgood R."/>
            <person name="Hainaut M."/>
            <person name="Harispe M.L."/>
            <person name="Henrissat B."/>
            <person name="Hilden K.S."/>
            <person name="Hope R."/>
            <person name="Hossain A."/>
            <person name="Karabika E."/>
            <person name="Karaffa L."/>
            <person name="Karanyi Z."/>
            <person name="Krasevec N."/>
            <person name="Kuo A."/>
            <person name="Kusch H."/>
            <person name="LaButti K."/>
            <person name="Lagendijk E.L."/>
            <person name="Lapidus A."/>
            <person name="Levasseur A."/>
            <person name="Lindquist E."/>
            <person name="Lipzen A."/>
            <person name="Logrieco A.F."/>
            <person name="MacCabe A."/>
            <person name="Maekelae M.R."/>
            <person name="Malavazi I."/>
            <person name="Melin P."/>
            <person name="Meyer V."/>
            <person name="Mielnichuk N."/>
            <person name="Miskei M."/>
            <person name="Molnar A.P."/>
            <person name="Mule G."/>
            <person name="Ngan C.Y."/>
            <person name="Orejas M."/>
            <person name="Orosz E."/>
            <person name="Ouedraogo J.P."/>
            <person name="Overkamp K.M."/>
            <person name="Park H.-S."/>
            <person name="Perrone G."/>
            <person name="Piumi F."/>
            <person name="Punt P.J."/>
            <person name="Ram A.F."/>
            <person name="Ramon A."/>
            <person name="Rauscher S."/>
            <person name="Record E."/>
            <person name="Riano-Pachon D.M."/>
            <person name="Robert V."/>
            <person name="Roehrig J."/>
            <person name="Ruller R."/>
            <person name="Salamov A."/>
            <person name="Salih N.S."/>
            <person name="Samson R.A."/>
            <person name="Sandor E."/>
            <person name="Sanguinetti M."/>
            <person name="Schuetze T."/>
            <person name="Sepcic K."/>
            <person name="Shelest E."/>
            <person name="Sherlock G."/>
            <person name="Sophianopoulou V."/>
            <person name="Squina F.M."/>
            <person name="Sun H."/>
            <person name="Susca A."/>
            <person name="Todd R.B."/>
            <person name="Tsang A."/>
            <person name="Unkles S.E."/>
            <person name="van de Wiele N."/>
            <person name="van Rossen-Uffink D."/>
            <person name="Oliveira J.V."/>
            <person name="Vesth T.C."/>
            <person name="Visser J."/>
            <person name="Yu J.-H."/>
            <person name="Zhou M."/>
            <person name="Andersen M.R."/>
            <person name="Archer D.B."/>
            <person name="Baker S.E."/>
            <person name="Benoit I."/>
            <person name="Brakhage A.A."/>
            <person name="Braus G.H."/>
            <person name="Fischer R."/>
            <person name="Frisvad J.C."/>
            <person name="Goldman G.H."/>
            <person name="Houbraken J."/>
            <person name="Oakley B."/>
            <person name="Pocsi I."/>
            <person name="Scazzocchio C."/>
            <person name="Seiboth B."/>
            <person name="vanKuyk P.A."/>
            <person name="Wortman J."/>
            <person name="Dyer P.S."/>
            <person name="Grigoriev I.V."/>
        </authorList>
    </citation>
    <scope>NUCLEOTIDE SEQUENCE [LARGE SCALE GENOMIC DNA]</scope>
    <source>
        <strain evidence="2">CBS 516.65</strain>
    </source>
</reference>
<proteinExistence type="predicted"/>
<organism evidence="1 2">
    <name type="scientific">Aspergillus glaucus CBS 516.65</name>
    <dbReference type="NCBI Taxonomy" id="1160497"/>
    <lineage>
        <taxon>Eukaryota</taxon>
        <taxon>Fungi</taxon>
        <taxon>Dikarya</taxon>
        <taxon>Ascomycota</taxon>
        <taxon>Pezizomycotina</taxon>
        <taxon>Eurotiomycetes</taxon>
        <taxon>Eurotiomycetidae</taxon>
        <taxon>Eurotiales</taxon>
        <taxon>Aspergillaceae</taxon>
        <taxon>Aspergillus</taxon>
        <taxon>Aspergillus subgen. Aspergillus</taxon>
    </lineage>
</organism>
<gene>
    <name evidence="1" type="ORF">ASPGLDRAFT_1504913</name>
</gene>
<evidence type="ECO:0000313" key="1">
    <source>
        <dbReference type="EMBL" id="OJJ87581.1"/>
    </source>
</evidence>
<evidence type="ECO:0000313" key="2">
    <source>
        <dbReference type="Proteomes" id="UP000184300"/>
    </source>
</evidence>
<dbReference type="RefSeq" id="XP_022404264.1">
    <property type="nucleotide sequence ID" value="XM_022542155.1"/>
</dbReference>
<keyword evidence="2" id="KW-1185">Reference proteome</keyword>
<sequence length="212" mass="23931">MALIPLQPHLGKSLSVNKEADDTCTTAQLVMYMRVKMLEFGVLSMYQSTVFVRRVDAYRLEMSLPIEACATNPMLRQCLLALASFASEDFEPIEPLLPYAQAYSRASPPRNQVAAKETIVDEEIGSQTIMFGGDDGVARSWVNCKRLIRESEEKAIFKVTWDCGQHNVLYDPRTRSVTMVDFELMQACEHDTMSPDLPEMYAIFRDATLQSA</sequence>
<dbReference type="AlphaFoldDB" id="A0A1L9VUI3"/>
<dbReference type="GeneID" id="34458416"/>
<dbReference type="Proteomes" id="UP000184300">
    <property type="component" value="Unassembled WGS sequence"/>
</dbReference>
<protein>
    <submittedName>
        <fullName evidence="1">Uncharacterized protein</fullName>
    </submittedName>
</protein>
<dbReference type="OrthoDB" id="2156052at2759"/>